<feature type="compositionally biased region" description="Low complexity" evidence="2">
    <location>
        <begin position="10"/>
        <end position="26"/>
    </location>
</feature>
<keyword evidence="4" id="KW-0966">Cell projection</keyword>
<evidence type="ECO:0000256" key="2">
    <source>
        <dbReference type="SAM" id="MobiDB-lite"/>
    </source>
</evidence>
<keyword evidence="4" id="KW-0969">Cilium</keyword>
<accession>A0A1A8T088</accession>
<feature type="coiled-coil region" evidence="1">
    <location>
        <begin position="531"/>
        <end position="558"/>
    </location>
</feature>
<feature type="region of interest" description="Disordered" evidence="2">
    <location>
        <begin position="572"/>
        <end position="607"/>
    </location>
</feature>
<reference evidence="4 5" key="1">
    <citation type="submission" date="2016-06" db="EMBL/GenBank/DDBJ databases">
        <authorList>
            <person name="Kjaerup R.B."/>
            <person name="Dalgaard T.S."/>
            <person name="Juul-Madsen H.R."/>
        </authorList>
    </citation>
    <scope>NUCLEOTIDE SEQUENCE [LARGE SCALE GENOMIC DNA]</scope>
    <source>
        <strain evidence="4 5">CECT 5080</strain>
    </source>
</reference>
<feature type="compositionally biased region" description="Basic and acidic residues" evidence="2">
    <location>
        <begin position="118"/>
        <end position="135"/>
    </location>
</feature>
<dbReference type="PANTHER" id="PTHR37533">
    <property type="entry name" value="FLAGELLAR HOOK-LENGTH CONTROL PROTEIN"/>
    <property type="match status" value="1"/>
</dbReference>
<proteinExistence type="predicted"/>
<dbReference type="Pfam" id="PF02120">
    <property type="entry name" value="Flg_hook"/>
    <property type="match status" value="1"/>
</dbReference>
<feature type="domain" description="Flagellar hook-length control protein-like C-terminal" evidence="3">
    <location>
        <begin position="490"/>
        <end position="572"/>
    </location>
</feature>
<dbReference type="OrthoDB" id="1792985at2"/>
<feature type="compositionally biased region" description="Polar residues" evidence="2">
    <location>
        <begin position="281"/>
        <end position="304"/>
    </location>
</feature>
<dbReference type="Gene3D" id="3.30.750.140">
    <property type="match status" value="1"/>
</dbReference>
<protein>
    <submittedName>
        <fullName evidence="4">Flagellar hook-length control protein FliK</fullName>
    </submittedName>
</protein>
<dbReference type="CDD" id="cd17470">
    <property type="entry name" value="T3SS_Flik_C"/>
    <property type="match status" value="1"/>
</dbReference>
<feature type="compositionally biased region" description="Basic and acidic residues" evidence="2">
    <location>
        <begin position="62"/>
        <end position="92"/>
    </location>
</feature>
<evidence type="ECO:0000259" key="3">
    <source>
        <dbReference type="Pfam" id="PF02120"/>
    </source>
</evidence>
<keyword evidence="4" id="KW-0282">Flagellum</keyword>
<dbReference type="PANTHER" id="PTHR37533:SF2">
    <property type="entry name" value="FLAGELLAR HOOK-LENGTH CONTROL PROTEIN"/>
    <property type="match status" value="1"/>
</dbReference>
<dbReference type="AlphaFoldDB" id="A0A1A8T088"/>
<evidence type="ECO:0000313" key="4">
    <source>
        <dbReference type="EMBL" id="SBS24933.1"/>
    </source>
</evidence>
<feature type="compositionally biased region" description="Polar residues" evidence="2">
    <location>
        <begin position="209"/>
        <end position="226"/>
    </location>
</feature>
<name>A0A1A8T088_9GAMM</name>
<feature type="compositionally biased region" description="Low complexity" evidence="2">
    <location>
        <begin position="160"/>
        <end position="171"/>
    </location>
</feature>
<evidence type="ECO:0000313" key="5">
    <source>
        <dbReference type="Proteomes" id="UP000092627"/>
    </source>
</evidence>
<dbReference type="STRING" id="295068.MAQ5080_00140"/>
<sequence>MINSPTLSVSSSAPKATKAPAASAATGTQQSFGSAFEIANQAAQNKPKASEKNHSNQSSKDINQDDHAVKGDSIKETPREPDASHTQARDTDEPTASDTDSKAQKHEENTEISAKRSSSTDEKSSKALEDGKELQADGQNLAVDQAATPPSPEAEKGEQELVSEQESVSEQAPLSAEEELPSSALVAKSGKQPVETESDVQGVAATADSEPSATTPSMPEQLTLNGSDEPLSDETVKAEEAVLNPPVDGEVEQGHTLAAQDPQAEAVKASEEIESVTVSVNGANVQGSRTPPETSGTAHASQLTPEGGVPGVGASTAKSNEANPVVAGATLESQALNQVAQTVTTEEGGADLDNKAHDNLRWVMEQMSKKTEQAGTGSPLSLAAQGNVELSETEVLSNLVDGELVLDSDKIELPKDISDMLGGKKTLDQLMANLGSQLQSSPNAAQAQTPSAFSAVPTAAAAARPEGAAAQLTMQSLPNSATFAAEMATKVSWASKEGLKTAHIHLDPPELGSLTVKISVDHESNAHVSFVASSAQARDALEGQMQRLREMLQQQGVELDSVDVEVSQGNDQAFSSGQSAEDNGADGRGTGVGSGDELLDGDELENVGYVLPEEQGIDYYA</sequence>
<dbReference type="InterPro" id="IPR038610">
    <property type="entry name" value="FliK-like_C_sf"/>
</dbReference>
<feature type="compositionally biased region" description="Basic and acidic residues" evidence="2">
    <location>
        <begin position="99"/>
        <end position="109"/>
    </location>
</feature>
<dbReference type="InterPro" id="IPR052563">
    <property type="entry name" value="FliK"/>
</dbReference>
<keyword evidence="5" id="KW-1185">Reference proteome</keyword>
<feature type="region of interest" description="Disordered" evidence="2">
    <location>
        <begin position="1"/>
        <end position="265"/>
    </location>
</feature>
<organism evidence="4 5">
    <name type="scientific">Marinomonas aquimarina</name>
    <dbReference type="NCBI Taxonomy" id="295068"/>
    <lineage>
        <taxon>Bacteria</taxon>
        <taxon>Pseudomonadati</taxon>
        <taxon>Pseudomonadota</taxon>
        <taxon>Gammaproteobacteria</taxon>
        <taxon>Oceanospirillales</taxon>
        <taxon>Oceanospirillaceae</taxon>
        <taxon>Marinomonas</taxon>
    </lineage>
</organism>
<evidence type="ECO:0000256" key="1">
    <source>
        <dbReference type="SAM" id="Coils"/>
    </source>
</evidence>
<gene>
    <name evidence="4" type="ORF">MAQ5080_00140</name>
</gene>
<keyword evidence="1" id="KW-0175">Coiled coil</keyword>
<feature type="region of interest" description="Disordered" evidence="2">
    <location>
        <begin position="281"/>
        <end position="318"/>
    </location>
</feature>
<feature type="compositionally biased region" description="Polar residues" evidence="2">
    <location>
        <begin position="572"/>
        <end position="581"/>
    </location>
</feature>
<dbReference type="InterPro" id="IPR021136">
    <property type="entry name" value="Flagellar_hook_control-like_C"/>
</dbReference>
<dbReference type="EMBL" id="FLOC01000001">
    <property type="protein sequence ID" value="SBS24933.1"/>
    <property type="molecule type" value="Genomic_DNA"/>
</dbReference>
<dbReference type="Proteomes" id="UP000092627">
    <property type="component" value="Unassembled WGS sequence"/>
</dbReference>
<dbReference type="RefSeq" id="WP_067204046.1">
    <property type="nucleotide sequence ID" value="NZ_FLOC01000001.1"/>
</dbReference>